<sequence length="128" mass="14527">MEQSNIISSLKKFMFLWRASSGSKNTLLRQFHLGSIVSFPFRLVQQVVTITISGSLSFLITEEMKNVVIKKNQIDKSQWLSVIEAVEQIKLHANTSAPFNLGKIIEAGGNSPKELTAIFKTRENFLRW</sequence>
<name>A0A3A1QRA3_9BACI</name>
<dbReference type="OrthoDB" id="9804790at2"/>
<dbReference type="AlphaFoldDB" id="A0A3A1QRA3"/>
<dbReference type="Proteomes" id="UP000265801">
    <property type="component" value="Unassembled WGS sequence"/>
</dbReference>
<evidence type="ECO:0000313" key="2">
    <source>
        <dbReference type="Proteomes" id="UP000265801"/>
    </source>
</evidence>
<proteinExistence type="predicted"/>
<accession>A0A3A1QRA3</accession>
<dbReference type="EMBL" id="QXIR01000030">
    <property type="protein sequence ID" value="RIW29685.1"/>
    <property type="molecule type" value="Genomic_DNA"/>
</dbReference>
<organism evidence="1 2">
    <name type="scientific">Bacillus salacetis</name>
    <dbReference type="NCBI Taxonomy" id="2315464"/>
    <lineage>
        <taxon>Bacteria</taxon>
        <taxon>Bacillati</taxon>
        <taxon>Bacillota</taxon>
        <taxon>Bacilli</taxon>
        <taxon>Bacillales</taxon>
        <taxon>Bacillaceae</taxon>
        <taxon>Bacillus</taxon>
    </lineage>
</organism>
<reference evidence="1 2" key="1">
    <citation type="submission" date="2018-09" db="EMBL/GenBank/DDBJ databases">
        <title>Bacillus saliacetes sp. nov., isolated from Thai shrimp paste (Ka-pi).</title>
        <authorList>
            <person name="Daroonpunt R."/>
            <person name="Tanasupawat S."/>
            <person name="Yiamsombut S."/>
        </authorList>
    </citation>
    <scope>NUCLEOTIDE SEQUENCE [LARGE SCALE GENOMIC DNA]</scope>
    <source>
        <strain evidence="1 2">SKP7-4</strain>
    </source>
</reference>
<evidence type="ECO:0000313" key="1">
    <source>
        <dbReference type="EMBL" id="RIW29685.1"/>
    </source>
</evidence>
<keyword evidence="2" id="KW-1185">Reference proteome</keyword>
<gene>
    <name evidence="1" type="ORF">D3H55_18070</name>
</gene>
<comment type="caution">
    <text evidence="1">The sequence shown here is derived from an EMBL/GenBank/DDBJ whole genome shotgun (WGS) entry which is preliminary data.</text>
</comment>
<protein>
    <submittedName>
        <fullName evidence="1">Uncharacterized protein</fullName>
    </submittedName>
</protein>